<evidence type="ECO:0000313" key="3">
    <source>
        <dbReference type="Proteomes" id="UP000325218"/>
    </source>
</evidence>
<dbReference type="InterPro" id="IPR018958">
    <property type="entry name" value="Knr4/Smi1-like_dom"/>
</dbReference>
<feature type="domain" description="Knr4/Smi1-like" evidence="1">
    <location>
        <begin position="12"/>
        <end position="156"/>
    </location>
</feature>
<keyword evidence="3" id="KW-1185">Reference proteome</keyword>
<name>A0A5D0CNA6_9BACL</name>
<evidence type="ECO:0000259" key="1">
    <source>
        <dbReference type="SMART" id="SM00860"/>
    </source>
</evidence>
<dbReference type="Gene3D" id="3.40.1580.10">
    <property type="entry name" value="SMI1/KNR4-like"/>
    <property type="match status" value="1"/>
</dbReference>
<dbReference type="InterPro" id="IPR037883">
    <property type="entry name" value="Knr4/Smi1-like_sf"/>
</dbReference>
<accession>A0A5D0CNA6</accession>
<reference evidence="2 3" key="1">
    <citation type="submission" date="2019-08" db="EMBL/GenBank/DDBJ databases">
        <title>Genome sequencing of Paenibacillus faecis DSM 23593(T).</title>
        <authorList>
            <person name="Kook J.-K."/>
            <person name="Park S.-N."/>
            <person name="Lim Y.K."/>
        </authorList>
    </citation>
    <scope>NUCLEOTIDE SEQUENCE [LARGE SCALE GENOMIC DNA]</scope>
    <source>
        <strain evidence="2 3">DSM 23593</strain>
    </source>
</reference>
<evidence type="ECO:0000313" key="2">
    <source>
        <dbReference type="EMBL" id="TYA10735.1"/>
    </source>
</evidence>
<gene>
    <name evidence="2" type="ORF">FRY98_23400</name>
</gene>
<dbReference type="RefSeq" id="WP_148456677.1">
    <property type="nucleotide sequence ID" value="NZ_VSDO01000005.1"/>
</dbReference>
<dbReference type="SUPFAM" id="SSF160631">
    <property type="entry name" value="SMI1/KNR4-like"/>
    <property type="match status" value="1"/>
</dbReference>
<comment type="caution">
    <text evidence="2">The sequence shown here is derived from an EMBL/GenBank/DDBJ whole genome shotgun (WGS) entry which is preliminary data.</text>
</comment>
<sequence>MGKFEIESTFSSTTAEKLVKFEKKYDLILPDDYKQFLLINNGGKTGPKRRFLTNDPTKEGEVESSILFFFPLTDETTSNLENIYLLYTKSNVIKNLFLPIGETPRKNIVCMAVKGENKGSVFHFDLGYDDYIKKGIELESEFIRFIASSFTEFIDGLFIANQ</sequence>
<dbReference type="SMART" id="SM00860">
    <property type="entry name" value="SMI1_KNR4"/>
    <property type="match status" value="1"/>
</dbReference>
<dbReference type="EMBL" id="VSDO01000005">
    <property type="protein sequence ID" value="TYA10735.1"/>
    <property type="molecule type" value="Genomic_DNA"/>
</dbReference>
<dbReference type="OrthoDB" id="2220259at2"/>
<organism evidence="2 3">
    <name type="scientific">Paenibacillus faecis</name>
    <dbReference type="NCBI Taxonomy" id="862114"/>
    <lineage>
        <taxon>Bacteria</taxon>
        <taxon>Bacillati</taxon>
        <taxon>Bacillota</taxon>
        <taxon>Bacilli</taxon>
        <taxon>Bacillales</taxon>
        <taxon>Paenibacillaceae</taxon>
        <taxon>Paenibacillus</taxon>
    </lineage>
</organism>
<protein>
    <submittedName>
        <fullName evidence="2">SMI1/KNR4 family protein</fullName>
    </submittedName>
</protein>
<dbReference type="Pfam" id="PF09346">
    <property type="entry name" value="SMI1_KNR4"/>
    <property type="match status" value="1"/>
</dbReference>
<dbReference type="Proteomes" id="UP000325218">
    <property type="component" value="Unassembled WGS sequence"/>
</dbReference>
<proteinExistence type="predicted"/>
<dbReference type="AlphaFoldDB" id="A0A5D0CNA6"/>